<keyword evidence="1" id="KW-0472">Membrane</keyword>
<gene>
    <name evidence="4" type="primary">LOC109467181</name>
</gene>
<name>A0A6P4Y8B6_BRABE</name>
<dbReference type="KEGG" id="bbel:109467181"/>
<dbReference type="Proteomes" id="UP000515135">
    <property type="component" value="Unplaced"/>
</dbReference>
<dbReference type="RefSeq" id="XP_019620683.1">
    <property type="nucleotide sequence ID" value="XM_019765124.1"/>
</dbReference>
<keyword evidence="3" id="KW-1185">Reference proteome</keyword>
<proteinExistence type="predicted"/>
<dbReference type="Gene3D" id="2.170.300.10">
    <property type="entry name" value="Tie2 ligand-binding domain superfamily"/>
    <property type="match status" value="1"/>
</dbReference>
<evidence type="ECO:0000313" key="4">
    <source>
        <dbReference type="RefSeq" id="XP_019620683.1"/>
    </source>
</evidence>
<keyword evidence="1" id="KW-1133">Transmembrane helix</keyword>
<feature type="transmembrane region" description="Helical" evidence="1">
    <location>
        <begin position="261"/>
        <end position="282"/>
    </location>
</feature>
<feature type="signal peptide" evidence="2">
    <location>
        <begin position="1"/>
        <end position="27"/>
    </location>
</feature>
<dbReference type="OrthoDB" id="9995260at2759"/>
<evidence type="ECO:0000313" key="3">
    <source>
        <dbReference type="Proteomes" id="UP000515135"/>
    </source>
</evidence>
<keyword evidence="2" id="KW-0732">Signal</keyword>
<dbReference type="AlphaFoldDB" id="A0A6P4Y8B6"/>
<keyword evidence="1" id="KW-0812">Transmembrane</keyword>
<organism evidence="3 4">
    <name type="scientific">Branchiostoma belcheri</name>
    <name type="common">Amphioxus</name>
    <dbReference type="NCBI Taxonomy" id="7741"/>
    <lineage>
        <taxon>Eukaryota</taxon>
        <taxon>Metazoa</taxon>
        <taxon>Chordata</taxon>
        <taxon>Cephalochordata</taxon>
        <taxon>Leptocardii</taxon>
        <taxon>Amphioxiformes</taxon>
        <taxon>Branchiostomatidae</taxon>
        <taxon>Branchiostoma</taxon>
    </lineage>
</organism>
<accession>A0A6P4Y8B6</accession>
<dbReference type="GeneID" id="109467181"/>
<evidence type="ECO:0000256" key="1">
    <source>
        <dbReference type="SAM" id="Phobius"/>
    </source>
</evidence>
<protein>
    <submittedName>
        <fullName evidence="4">Uncharacterized protein LOC109467181</fullName>
    </submittedName>
</protein>
<evidence type="ECO:0000256" key="2">
    <source>
        <dbReference type="SAM" id="SignalP"/>
    </source>
</evidence>
<feature type="chain" id="PRO_5028416230" evidence="2">
    <location>
        <begin position="28"/>
        <end position="297"/>
    </location>
</feature>
<sequence>MTKGTMWDKTPLCVMLVVLAVVLSVEGTGIGGSMAKEFDSRCNMPNNRTQNDNQWPFVMFFQSPFIEPQGKHITGRPGGNTLKYSKVVLHENCGATIYIMAVSAYINTLWPAGITPTFDWSCTVQRTTNTTFPTVNVIFNSTIADMKTYPDIKKEWYTEGKGTDRRILIIINVANLDTSHGVILDWVCQAEVKGGPAALSIENAHFIFYPIGCPKGKYGGECEHDCKCPPIAACHTFTGACKCPPGWKGDCEIKPSGGSKAATVVLSVLLVLMVVAGLAWCWRRNTRMARYRTLEDL</sequence>
<reference evidence="4" key="1">
    <citation type="submission" date="2025-08" db="UniProtKB">
        <authorList>
            <consortium name="RefSeq"/>
        </authorList>
    </citation>
    <scope>IDENTIFICATION</scope>
    <source>
        <tissue evidence="4">Gonad</tissue>
    </source>
</reference>